<feature type="transmembrane region" description="Helical" evidence="1">
    <location>
        <begin position="90"/>
        <end position="114"/>
    </location>
</feature>
<reference evidence="2 3" key="1">
    <citation type="submission" date="2022-03" db="EMBL/GenBank/DDBJ databases">
        <title>Metagenome-assembled genomes from swine fecal metagenomes.</title>
        <authorList>
            <person name="Holman D.B."/>
            <person name="Kommadath A."/>
        </authorList>
    </citation>
    <scope>NUCLEOTIDE SEQUENCE [LARGE SCALE GENOMIC DNA]</scope>
    <source>
        <strain evidence="2">SUG147</strain>
    </source>
</reference>
<accession>A0AAE3FI04</accession>
<sequence>MDRTAEGKGGKLLRTALCTAALVSVFVMTAASERVSAGVTSAMKLCVKSLIPAIFPFLVLNGILVRCGFPEKAGKIIGAPVSFLFGIDRSLAAAVVTGFLCGFPAGAAAADGIFASGLCRKEDVGRASLCSSFASPGFMIAGVGVSMLGSARAGIALWLFQAAAVMCAGITVNLVSPVKLSGNGYTGIKVTVSPLSAVSAAVKESAESMLGICGSVIFFSVFSGFALSLGSLPAAVRCVIACFFEMTSGTAAAAEMLPPDIAFVAAAWAAGWSGISVHAQTSLVTGGKTGGRYVAGKALTSLLSALFAAAALKTGLI</sequence>
<gene>
    <name evidence="2" type="ORF">MR241_05965</name>
</gene>
<feature type="transmembrane region" description="Helical" evidence="1">
    <location>
        <begin position="209"/>
        <end position="228"/>
    </location>
</feature>
<dbReference type="EMBL" id="JALEMU010000094">
    <property type="protein sequence ID" value="MCI5755824.1"/>
    <property type="molecule type" value="Genomic_DNA"/>
</dbReference>
<proteinExistence type="predicted"/>
<dbReference type="AlphaFoldDB" id="A0AAE3FI04"/>
<comment type="caution">
    <text evidence="2">The sequence shown here is derived from an EMBL/GenBank/DDBJ whole genome shotgun (WGS) entry which is preliminary data.</text>
</comment>
<feature type="transmembrane region" description="Helical" evidence="1">
    <location>
        <begin position="126"/>
        <end position="148"/>
    </location>
</feature>
<evidence type="ECO:0008006" key="4">
    <source>
        <dbReference type="Google" id="ProtNLM"/>
    </source>
</evidence>
<evidence type="ECO:0000256" key="1">
    <source>
        <dbReference type="SAM" id="Phobius"/>
    </source>
</evidence>
<organism evidence="2 3">
    <name type="scientific">Candidatus Colimorpha enterica</name>
    <dbReference type="NCBI Taxonomy" id="3083063"/>
    <lineage>
        <taxon>Bacteria</taxon>
        <taxon>Pseudomonadati</taxon>
        <taxon>Bacteroidota</taxon>
        <taxon>Bacteroidia</taxon>
        <taxon>Bacteroidales</taxon>
        <taxon>Candidatus Colimorpha</taxon>
    </lineage>
</organism>
<keyword evidence="1" id="KW-0472">Membrane</keyword>
<keyword evidence="1" id="KW-1133">Transmembrane helix</keyword>
<feature type="transmembrane region" description="Helical" evidence="1">
    <location>
        <begin position="12"/>
        <end position="30"/>
    </location>
</feature>
<keyword evidence="1" id="KW-0812">Transmembrane</keyword>
<dbReference type="Proteomes" id="UP001139365">
    <property type="component" value="Unassembled WGS sequence"/>
</dbReference>
<evidence type="ECO:0000313" key="2">
    <source>
        <dbReference type="EMBL" id="MCI5755824.1"/>
    </source>
</evidence>
<feature type="transmembrane region" description="Helical" evidence="1">
    <location>
        <begin position="50"/>
        <end position="69"/>
    </location>
</feature>
<feature type="transmembrane region" description="Helical" evidence="1">
    <location>
        <begin position="155"/>
        <end position="176"/>
    </location>
</feature>
<protein>
    <recommendedName>
        <fullName evidence="4">Sporulation integral membrane protein YlbJ</fullName>
    </recommendedName>
</protein>
<evidence type="ECO:0000313" key="3">
    <source>
        <dbReference type="Proteomes" id="UP001139365"/>
    </source>
</evidence>
<name>A0AAE3FI04_9BACT</name>